<dbReference type="InterPro" id="IPR001818">
    <property type="entry name" value="Pept_M10_metallopeptidase"/>
</dbReference>
<dbReference type="Proteomes" id="UP000177596">
    <property type="component" value="Unassembled WGS sequence"/>
</dbReference>
<dbReference type="InterPro" id="IPR024079">
    <property type="entry name" value="MetalloPept_cat_dom_sf"/>
</dbReference>
<name>A0A1F8DHK3_9BACT</name>
<keyword evidence="4" id="KW-0862">Zinc</keyword>
<comment type="caution">
    <text evidence="7">The sequence shown here is derived from an EMBL/GenBank/DDBJ whole genome shotgun (WGS) entry which is preliminary data.</text>
</comment>
<reference evidence="7 8" key="1">
    <citation type="journal article" date="2016" name="Nat. Commun.">
        <title>Thousands of microbial genomes shed light on interconnected biogeochemical processes in an aquifer system.</title>
        <authorList>
            <person name="Anantharaman K."/>
            <person name="Brown C.T."/>
            <person name="Hug L.A."/>
            <person name="Sharon I."/>
            <person name="Castelle C.J."/>
            <person name="Probst A.J."/>
            <person name="Thomas B.C."/>
            <person name="Singh A."/>
            <person name="Wilkins M.J."/>
            <person name="Karaoz U."/>
            <person name="Brodie E.L."/>
            <person name="Williams K.H."/>
            <person name="Hubbard S.S."/>
            <person name="Banfield J.F."/>
        </authorList>
    </citation>
    <scope>NUCLEOTIDE SEQUENCE [LARGE SCALE GENOMIC DNA]</scope>
</reference>
<evidence type="ECO:0000256" key="2">
    <source>
        <dbReference type="ARBA" id="ARBA00022723"/>
    </source>
</evidence>
<dbReference type="GO" id="GO:0008270">
    <property type="term" value="F:zinc ion binding"/>
    <property type="evidence" value="ECO:0007669"/>
    <property type="project" value="InterPro"/>
</dbReference>
<keyword evidence="2" id="KW-0479">Metal-binding</keyword>
<proteinExistence type="predicted"/>
<evidence type="ECO:0000256" key="3">
    <source>
        <dbReference type="ARBA" id="ARBA00022801"/>
    </source>
</evidence>
<accession>A0A1F8DHK3</accession>
<evidence type="ECO:0000256" key="5">
    <source>
        <dbReference type="SAM" id="SignalP"/>
    </source>
</evidence>
<evidence type="ECO:0000313" key="8">
    <source>
        <dbReference type="Proteomes" id="UP000177596"/>
    </source>
</evidence>
<dbReference type="GO" id="GO:0006508">
    <property type="term" value="P:proteolysis"/>
    <property type="evidence" value="ECO:0007669"/>
    <property type="project" value="UniProtKB-KW"/>
</dbReference>
<evidence type="ECO:0000256" key="1">
    <source>
        <dbReference type="ARBA" id="ARBA00022670"/>
    </source>
</evidence>
<dbReference type="AlphaFoldDB" id="A0A1F8DHK3"/>
<feature type="signal peptide" evidence="5">
    <location>
        <begin position="1"/>
        <end position="19"/>
    </location>
</feature>
<dbReference type="Pfam" id="PF00413">
    <property type="entry name" value="Peptidase_M10"/>
    <property type="match status" value="1"/>
</dbReference>
<feature type="chain" id="PRO_5009535139" description="Peptidase M10 metallopeptidase domain-containing protein" evidence="5">
    <location>
        <begin position="20"/>
        <end position="260"/>
    </location>
</feature>
<gene>
    <name evidence="7" type="ORF">A2573_01035</name>
</gene>
<evidence type="ECO:0000256" key="4">
    <source>
        <dbReference type="ARBA" id="ARBA00022833"/>
    </source>
</evidence>
<protein>
    <recommendedName>
        <fullName evidence="6">Peptidase M10 metallopeptidase domain-containing protein</fullName>
    </recommendedName>
</protein>
<evidence type="ECO:0000259" key="6">
    <source>
        <dbReference type="Pfam" id="PF00413"/>
    </source>
</evidence>
<dbReference type="GO" id="GO:0004222">
    <property type="term" value="F:metalloendopeptidase activity"/>
    <property type="evidence" value="ECO:0007669"/>
    <property type="project" value="InterPro"/>
</dbReference>
<keyword evidence="3" id="KW-0378">Hydrolase</keyword>
<evidence type="ECO:0000313" key="7">
    <source>
        <dbReference type="EMBL" id="OGM88073.1"/>
    </source>
</evidence>
<feature type="domain" description="Peptidase M10 metallopeptidase" evidence="6">
    <location>
        <begin position="170"/>
        <end position="257"/>
    </location>
</feature>
<dbReference type="Gene3D" id="3.40.390.10">
    <property type="entry name" value="Collagenase (Catalytic Domain)"/>
    <property type="match status" value="1"/>
</dbReference>
<organism evidence="7 8">
    <name type="scientific">Candidatus Woesebacteria bacterium RIFOXYD1_FULL_43_18</name>
    <dbReference type="NCBI Taxonomy" id="1802551"/>
    <lineage>
        <taxon>Bacteria</taxon>
        <taxon>Candidatus Woeseibacteriota</taxon>
    </lineage>
</organism>
<keyword evidence="1" id="KW-0645">Protease</keyword>
<dbReference type="EMBL" id="MGIL01000017">
    <property type="protein sequence ID" value="OGM88073.1"/>
    <property type="molecule type" value="Genomic_DNA"/>
</dbReference>
<dbReference type="SUPFAM" id="SSF55486">
    <property type="entry name" value="Metalloproteases ('zincins'), catalytic domain"/>
    <property type="match status" value="1"/>
</dbReference>
<sequence length="260" mass="28747">MKKILVFLTLIGISLSFFAGAVNAKNNQHEIPEVDGIYSDPGHSGLKIRVIVHRAKPGPPPEPTLQCDGITDPGSTAVVTPAGWKLPPTWTYNLNPTSVPSSVGGEYLNDFAGIGFSEWENATGYRVDFIKGSDTTTTRQAYDNQNIVAWGRVSSQNALAVTYIRYYQGGEAVDVDTIMNKKYAWSWADQSQHDLCAYEDTYDAQNILTHELGHWVGLNDHYTSEYTENTMYGYGSKMEIKKDTLTQGDITGASNIYNNN</sequence>
<dbReference type="GO" id="GO:0031012">
    <property type="term" value="C:extracellular matrix"/>
    <property type="evidence" value="ECO:0007669"/>
    <property type="project" value="InterPro"/>
</dbReference>
<keyword evidence="5" id="KW-0732">Signal</keyword>